<sequence length="131" mass="14812">MNATRKTPLNLSRRERQIMELLYRLGRATASDIHQAMPDRPSYSAVRAHLRTLEDKGHVRHEAEDLRYVYSPTTQPAQARKTALRHMVDTFFGGSPARAAAALLDNRSARLTDAELDELSSLIDKARKDGR</sequence>
<comment type="similarity">
    <text evidence="1">Belongs to the BlaI transcriptional regulatory family.</text>
</comment>
<dbReference type="AlphaFoldDB" id="A0A7S7SN55"/>
<dbReference type="InterPro" id="IPR036390">
    <property type="entry name" value="WH_DNA-bd_sf"/>
</dbReference>
<dbReference type="RefSeq" id="WP_194451402.1">
    <property type="nucleotide sequence ID" value="NZ_CP063849.1"/>
</dbReference>
<organism evidence="5 6">
    <name type="scientific">Paludibaculum fermentans</name>
    <dbReference type="NCBI Taxonomy" id="1473598"/>
    <lineage>
        <taxon>Bacteria</taxon>
        <taxon>Pseudomonadati</taxon>
        <taxon>Acidobacteriota</taxon>
        <taxon>Terriglobia</taxon>
        <taxon>Bryobacterales</taxon>
        <taxon>Bryobacteraceae</taxon>
        <taxon>Paludibaculum</taxon>
    </lineage>
</organism>
<reference evidence="5 6" key="1">
    <citation type="submission" date="2020-10" db="EMBL/GenBank/DDBJ databases">
        <title>Complete genome sequence of Paludibaculum fermentans P105T, a facultatively anaerobic acidobacterium capable of dissimilatory Fe(III) reduction.</title>
        <authorList>
            <person name="Dedysh S.N."/>
            <person name="Beletsky A.V."/>
            <person name="Kulichevskaya I.S."/>
            <person name="Mardanov A.V."/>
            <person name="Ravin N.V."/>
        </authorList>
    </citation>
    <scope>NUCLEOTIDE SEQUENCE [LARGE SCALE GENOMIC DNA]</scope>
    <source>
        <strain evidence="5 6">P105</strain>
    </source>
</reference>
<dbReference type="SUPFAM" id="SSF46785">
    <property type="entry name" value="Winged helix' DNA-binding domain"/>
    <property type="match status" value="1"/>
</dbReference>
<evidence type="ECO:0000256" key="3">
    <source>
        <dbReference type="ARBA" id="ARBA00023125"/>
    </source>
</evidence>
<evidence type="ECO:0000256" key="4">
    <source>
        <dbReference type="ARBA" id="ARBA00023163"/>
    </source>
</evidence>
<dbReference type="InterPro" id="IPR005650">
    <property type="entry name" value="BlaI_family"/>
</dbReference>
<dbReference type="Proteomes" id="UP000593892">
    <property type="component" value="Chromosome"/>
</dbReference>
<keyword evidence="6" id="KW-1185">Reference proteome</keyword>
<proteinExistence type="inferred from homology"/>
<dbReference type="GO" id="GO:0003677">
    <property type="term" value="F:DNA binding"/>
    <property type="evidence" value="ECO:0007669"/>
    <property type="project" value="UniProtKB-KW"/>
</dbReference>
<accession>A0A7S7SN55</accession>
<gene>
    <name evidence="5" type="ORF">IRI77_07250</name>
</gene>
<keyword evidence="2" id="KW-0805">Transcription regulation</keyword>
<evidence type="ECO:0000313" key="6">
    <source>
        <dbReference type="Proteomes" id="UP000593892"/>
    </source>
</evidence>
<dbReference type="GO" id="GO:0045892">
    <property type="term" value="P:negative regulation of DNA-templated transcription"/>
    <property type="evidence" value="ECO:0007669"/>
    <property type="project" value="InterPro"/>
</dbReference>
<dbReference type="PIRSF" id="PIRSF019455">
    <property type="entry name" value="CopR_AtkY"/>
    <property type="match status" value="1"/>
</dbReference>
<dbReference type="Pfam" id="PF03965">
    <property type="entry name" value="Penicillinase_R"/>
    <property type="match status" value="1"/>
</dbReference>
<evidence type="ECO:0000313" key="5">
    <source>
        <dbReference type="EMBL" id="QOY89740.1"/>
    </source>
</evidence>
<dbReference type="Gene3D" id="1.10.10.10">
    <property type="entry name" value="Winged helix-like DNA-binding domain superfamily/Winged helix DNA-binding domain"/>
    <property type="match status" value="1"/>
</dbReference>
<dbReference type="KEGG" id="pfer:IRI77_07250"/>
<dbReference type="InterPro" id="IPR036388">
    <property type="entry name" value="WH-like_DNA-bd_sf"/>
</dbReference>
<protein>
    <submittedName>
        <fullName evidence="5">BlaI/MecI/CopY family transcriptional regulator</fullName>
    </submittedName>
</protein>
<name>A0A7S7SN55_PALFE</name>
<evidence type="ECO:0000256" key="2">
    <source>
        <dbReference type="ARBA" id="ARBA00023015"/>
    </source>
</evidence>
<keyword evidence="4" id="KW-0804">Transcription</keyword>
<evidence type="ECO:0000256" key="1">
    <source>
        <dbReference type="ARBA" id="ARBA00011046"/>
    </source>
</evidence>
<keyword evidence="3" id="KW-0238">DNA-binding</keyword>
<dbReference type="EMBL" id="CP063849">
    <property type="protein sequence ID" value="QOY89740.1"/>
    <property type="molecule type" value="Genomic_DNA"/>
</dbReference>